<feature type="binding site" evidence="3">
    <location>
        <position position="144"/>
    </location>
    <ligand>
        <name>substrate</name>
    </ligand>
</feature>
<dbReference type="EMBL" id="DVFI01000012">
    <property type="protein sequence ID" value="HIQ62138.1"/>
    <property type="molecule type" value="Genomic_DNA"/>
</dbReference>
<feature type="binding site" evidence="4">
    <location>
        <position position="169"/>
    </location>
    <ligand>
        <name>Mg(2+)</name>
        <dbReference type="ChEBI" id="CHEBI:18420"/>
    </ligand>
</feature>
<gene>
    <name evidence="6" type="primary">pgmB</name>
    <name evidence="6" type="ORF">IAA66_00950</name>
</gene>
<dbReference type="GO" id="GO:0005975">
    <property type="term" value="P:carbohydrate metabolic process"/>
    <property type="evidence" value="ECO:0007669"/>
    <property type="project" value="InterPro"/>
</dbReference>
<feature type="binding site" evidence="3">
    <location>
        <begin position="113"/>
        <end position="117"/>
    </location>
    <ligand>
        <name>substrate</name>
    </ligand>
</feature>
<feature type="binding site" evidence="4">
    <location>
        <position position="9"/>
    </location>
    <ligand>
        <name>Mg(2+)</name>
        <dbReference type="ChEBI" id="CHEBI:18420"/>
    </ligand>
</feature>
<dbReference type="InterPro" id="IPR036412">
    <property type="entry name" value="HAD-like_sf"/>
</dbReference>
<feature type="binding site" evidence="4">
    <location>
        <position position="7"/>
    </location>
    <ligand>
        <name>Mg(2+)</name>
        <dbReference type="ChEBI" id="CHEBI:18420"/>
    </ligand>
</feature>
<dbReference type="InterPro" id="IPR023198">
    <property type="entry name" value="PGP-like_dom2"/>
</dbReference>
<keyword evidence="6" id="KW-0413">Isomerase</keyword>
<keyword evidence="4" id="KW-0460">Magnesium</keyword>
<name>A0A9D0YUC6_9FIRM</name>
<dbReference type="NCBIfam" id="TIGR01990">
    <property type="entry name" value="bPGM"/>
    <property type="match status" value="1"/>
</dbReference>
<comment type="similarity">
    <text evidence="1">Belongs to the HAD-like hydrolase superfamily. CbbY/CbbZ/Gph/YieH family.</text>
</comment>
<feature type="site" description="Important for catalytic activity and assists the phosphoryl transfer reaction to Asp8 by balancing charge and orienting the reacting groups" evidence="5">
    <location>
        <position position="144"/>
    </location>
</feature>
<dbReference type="GO" id="GO:0050308">
    <property type="term" value="F:sugar-phosphatase activity"/>
    <property type="evidence" value="ECO:0007669"/>
    <property type="project" value="TreeGrafter"/>
</dbReference>
<feature type="binding site" evidence="3">
    <location>
        <begin position="7"/>
        <end position="9"/>
    </location>
    <ligand>
        <name>substrate</name>
    </ligand>
</feature>
<evidence type="ECO:0000256" key="1">
    <source>
        <dbReference type="ARBA" id="ARBA00006171"/>
    </source>
</evidence>
<comment type="caution">
    <text evidence="6">The sequence shown here is derived from an EMBL/GenBank/DDBJ whole genome shotgun (WGS) entry which is preliminary data.</text>
</comment>
<proteinExistence type="inferred from homology"/>
<feature type="site" description="Important for catalytic activity and assists the phosphoryl transfer reaction to Asp8 by balancing charge and orienting the reacting groups" evidence="5">
    <location>
        <position position="113"/>
    </location>
</feature>
<feature type="binding site" evidence="4">
    <location>
        <position position="168"/>
    </location>
    <ligand>
        <name>Mg(2+)</name>
        <dbReference type="ChEBI" id="CHEBI:18420"/>
    </ligand>
</feature>
<keyword evidence="4" id="KW-0479">Metal-binding</keyword>
<evidence type="ECO:0000256" key="5">
    <source>
        <dbReference type="PIRSR" id="PIRSR610972-4"/>
    </source>
</evidence>
<feature type="binding site" evidence="3">
    <location>
        <position position="75"/>
    </location>
    <ligand>
        <name>substrate</name>
    </ligand>
</feature>
<dbReference type="InterPro" id="IPR010976">
    <property type="entry name" value="B-phosphoglucomutase_hydrolase"/>
</dbReference>
<dbReference type="AlphaFoldDB" id="A0A9D0YUC6"/>
<evidence type="ECO:0000256" key="2">
    <source>
        <dbReference type="PIRSR" id="PIRSR610972-1"/>
    </source>
</evidence>
<sequence length="220" mass="24013">MRGMIFDLDGVLVDTARFHYLAWKRLAREWFGLDFTPADNERFKGVNREACMRILCEMAGRTLSEEDFARGMALKNDWYVQRVREMTPEDVLPGAADYVRAARAQGVRCAIGSASKNCRLVLERTGIAGLFDAVADGTVVTRAKPDPEVFLCAARMLGLPPADCVVFEDAQAGLDAARAGGMRCCAVGSPADLTGYDWICSGLNALSDTPLAPERLQDTP</sequence>
<dbReference type="PANTHER" id="PTHR43481:SF4">
    <property type="entry name" value="GLYCEROL-1-PHOSPHATE PHOSPHOHYDROLASE 1-RELATED"/>
    <property type="match status" value="1"/>
</dbReference>
<dbReference type="GO" id="GO:0008801">
    <property type="term" value="F:beta-phosphoglucomutase activity"/>
    <property type="evidence" value="ECO:0007669"/>
    <property type="project" value="UniProtKB-EC"/>
</dbReference>
<dbReference type="EC" id="5.4.2.6" evidence="6"/>
<dbReference type="InterPro" id="IPR023214">
    <property type="entry name" value="HAD_sf"/>
</dbReference>
<dbReference type="Gene3D" id="1.10.150.240">
    <property type="entry name" value="Putative phosphatase, domain 2"/>
    <property type="match status" value="1"/>
</dbReference>
<evidence type="ECO:0000313" key="7">
    <source>
        <dbReference type="Proteomes" id="UP000886819"/>
    </source>
</evidence>
<dbReference type="InterPro" id="IPR051806">
    <property type="entry name" value="HAD-like_SPP"/>
</dbReference>
<feature type="active site" description="Proton donor/acceptor" evidence="2">
    <location>
        <position position="9"/>
    </location>
</feature>
<feature type="active site" description="Nucleophile" evidence="2">
    <location>
        <position position="7"/>
    </location>
</feature>
<organism evidence="6 7">
    <name type="scientific">Candidatus Avichristensenella intestinipullorum</name>
    <dbReference type="NCBI Taxonomy" id="2840693"/>
    <lineage>
        <taxon>Bacteria</taxon>
        <taxon>Bacillati</taxon>
        <taxon>Bacillota</taxon>
        <taxon>Clostridia</taxon>
        <taxon>Candidatus Avichristensenella</taxon>
    </lineage>
</organism>
<dbReference type="NCBIfam" id="TIGR01509">
    <property type="entry name" value="HAD-SF-IA-v3"/>
    <property type="match status" value="1"/>
</dbReference>
<dbReference type="SFLD" id="SFLDG01129">
    <property type="entry name" value="C1.5:_HAD__Beta-PGM__Phosphata"/>
    <property type="match status" value="1"/>
</dbReference>
<protein>
    <submittedName>
        <fullName evidence="6">Beta-phosphoglucomutase</fullName>
        <ecNumber evidence="6">5.4.2.6</ecNumber>
    </submittedName>
</protein>
<dbReference type="CDD" id="cd02598">
    <property type="entry name" value="HAD_BPGM"/>
    <property type="match status" value="1"/>
</dbReference>
<dbReference type="PRINTS" id="PR00413">
    <property type="entry name" value="HADHALOGNASE"/>
</dbReference>
<evidence type="ECO:0000313" key="6">
    <source>
        <dbReference type="EMBL" id="HIQ62138.1"/>
    </source>
</evidence>
<dbReference type="SFLD" id="SFLDS00003">
    <property type="entry name" value="Haloacid_Dehalogenase"/>
    <property type="match status" value="1"/>
</dbReference>
<dbReference type="Proteomes" id="UP000886819">
    <property type="component" value="Unassembled WGS sequence"/>
</dbReference>
<dbReference type="NCBIfam" id="TIGR02009">
    <property type="entry name" value="PGMB-YQAB-SF"/>
    <property type="match status" value="1"/>
</dbReference>
<evidence type="ECO:0000256" key="4">
    <source>
        <dbReference type="PIRSR" id="PIRSR610972-3"/>
    </source>
</evidence>
<dbReference type="GO" id="GO:0000287">
    <property type="term" value="F:magnesium ion binding"/>
    <property type="evidence" value="ECO:0007669"/>
    <property type="project" value="InterPro"/>
</dbReference>
<dbReference type="Pfam" id="PF00702">
    <property type="entry name" value="Hydrolase"/>
    <property type="match status" value="1"/>
</dbReference>
<dbReference type="InterPro" id="IPR006439">
    <property type="entry name" value="HAD-SF_hydro_IA"/>
</dbReference>
<reference evidence="6" key="1">
    <citation type="submission" date="2020-10" db="EMBL/GenBank/DDBJ databases">
        <authorList>
            <person name="Gilroy R."/>
        </authorList>
    </citation>
    <scope>NUCLEOTIDE SEQUENCE</scope>
    <source>
        <strain evidence="6">ChiHile30-977</strain>
    </source>
</reference>
<evidence type="ECO:0000256" key="3">
    <source>
        <dbReference type="PIRSR" id="PIRSR610972-2"/>
    </source>
</evidence>
<reference evidence="6" key="2">
    <citation type="journal article" date="2021" name="PeerJ">
        <title>Extensive microbial diversity within the chicken gut microbiome revealed by metagenomics and culture.</title>
        <authorList>
            <person name="Gilroy R."/>
            <person name="Ravi A."/>
            <person name="Getino M."/>
            <person name="Pursley I."/>
            <person name="Horton D.L."/>
            <person name="Alikhan N.F."/>
            <person name="Baker D."/>
            <person name="Gharbi K."/>
            <person name="Hall N."/>
            <person name="Watson M."/>
            <person name="Adriaenssens E.M."/>
            <person name="Foster-Nyarko E."/>
            <person name="Jarju S."/>
            <person name="Secka A."/>
            <person name="Antonio M."/>
            <person name="Oren A."/>
            <person name="Chaudhuri R.R."/>
            <person name="La Ragione R."/>
            <person name="Hildebrand F."/>
            <person name="Pallen M.J."/>
        </authorList>
    </citation>
    <scope>NUCLEOTIDE SEQUENCE</scope>
    <source>
        <strain evidence="6">ChiHile30-977</strain>
    </source>
</reference>
<dbReference type="SUPFAM" id="SSF56784">
    <property type="entry name" value="HAD-like"/>
    <property type="match status" value="1"/>
</dbReference>
<feature type="binding site" evidence="3">
    <location>
        <position position="23"/>
    </location>
    <ligand>
        <name>substrate</name>
    </ligand>
</feature>
<dbReference type="InterPro" id="IPR010972">
    <property type="entry name" value="Beta-PGM"/>
</dbReference>
<accession>A0A9D0YUC6</accession>
<dbReference type="Gene3D" id="3.40.50.1000">
    <property type="entry name" value="HAD superfamily/HAD-like"/>
    <property type="match status" value="1"/>
</dbReference>
<comment type="cofactor">
    <cofactor evidence="4">
        <name>Mg(2+)</name>
        <dbReference type="ChEBI" id="CHEBI:18420"/>
    </cofactor>
    <text evidence="4">Binds 2 magnesium ions per subunit.</text>
</comment>
<dbReference type="PANTHER" id="PTHR43481">
    <property type="entry name" value="FRUCTOSE-1-PHOSPHATE PHOSPHATASE"/>
    <property type="match status" value="1"/>
</dbReference>